<feature type="transmembrane region" description="Helical" evidence="1">
    <location>
        <begin position="272"/>
        <end position="290"/>
    </location>
</feature>
<dbReference type="AlphaFoldDB" id="A0AAU8FKC2"/>
<sequence>MEDGVKVKKDKTDVVWVPVFYTSSNQLPTLITWQDGQEYIPKLAAYLKWSIAEGFIVFKNKKNETQGHLIQVAYDPFKHKPGTVIDSAHFTGMIIHTDWNEEPARVWRYLDGHIDTYYDREQSSGLKITCQNVYFSYQTVTGQSCGPNCWDVTYHLHRVPYPICNTGVNGSGDGYPYTGGGGGGGGTGAPTPPTNSVYSPFINHNYVKVAQHSTPDYQIFMERLNTTLNVLNVSVTTFGLSATYADVFVKTLGMENATVLKTSNALSTTARALGVAGVLVGTVQVVIAISDGQIVEADYYNIAAIGLGVVATATPIGWLALTAGVASAAVGFYATSLTPTNP</sequence>
<keyword evidence="1" id="KW-1133">Transmembrane helix</keyword>
<keyword evidence="1" id="KW-0472">Membrane</keyword>
<reference evidence="2" key="1">
    <citation type="submission" date="2024-06" db="EMBL/GenBank/DDBJ databases">
        <title>Sequencing and assembly of the genome of Dyadobacter sp. strain 676, a symbiont of Cyamopsis tetragonoloba.</title>
        <authorList>
            <person name="Guro P."/>
            <person name="Sazanova A."/>
            <person name="Kuznetsova I."/>
            <person name="Belimov A."/>
            <person name="Safronova V."/>
        </authorList>
    </citation>
    <scope>NUCLEOTIDE SEQUENCE</scope>
    <source>
        <strain evidence="2">676</strain>
    </source>
</reference>
<protein>
    <submittedName>
        <fullName evidence="2">Uncharacterized protein</fullName>
    </submittedName>
</protein>
<dbReference type="EMBL" id="CP159289">
    <property type="protein sequence ID" value="XCH24818.1"/>
    <property type="molecule type" value="Genomic_DNA"/>
</dbReference>
<dbReference type="RefSeq" id="WP_353720126.1">
    <property type="nucleotide sequence ID" value="NZ_CP159289.1"/>
</dbReference>
<name>A0AAU8FKC2_9BACT</name>
<gene>
    <name evidence="2" type="ORF">ABV298_31800</name>
</gene>
<keyword evidence="1" id="KW-0812">Transmembrane</keyword>
<evidence type="ECO:0000256" key="1">
    <source>
        <dbReference type="SAM" id="Phobius"/>
    </source>
</evidence>
<feature type="transmembrane region" description="Helical" evidence="1">
    <location>
        <begin position="302"/>
        <end position="334"/>
    </location>
</feature>
<organism evidence="2">
    <name type="scientific">Dyadobacter sp. 676</name>
    <dbReference type="NCBI Taxonomy" id="3088362"/>
    <lineage>
        <taxon>Bacteria</taxon>
        <taxon>Pseudomonadati</taxon>
        <taxon>Bacteroidota</taxon>
        <taxon>Cytophagia</taxon>
        <taxon>Cytophagales</taxon>
        <taxon>Spirosomataceae</taxon>
        <taxon>Dyadobacter</taxon>
    </lineage>
</organism>
<evidence type="ECO:0000313" key="2">
    <source>
        <dbReference type="EMBL" id="XCH24818.1"/>
    </source>
</evidence>
<proteinExistence type="predicted"/>
<accession>A0AAU8FKC2</accession>